<keyword evidence="4" id="KW-1185">Reference proteome</keyword>
<feature type="domain" description="AAA+ ATPase" evidence="2">
    <location>
        <begin position="619"/>
        <end position="746"/>
    </location>
</feature>
<evidence type="ECO:0000259" key="2">
    <source>
        <dbReference type="SMART" id="SM00382"/>
    </source>
</evidence>
<dbReference type="InterPro" id="IPR003593">
    <property type="entry name" value="AAA+_ATPase"/>
</dbReference>
<comment type="caution">
    <text evidence="3">The sequence shown here is derived from an EMBL/GenBank/DDBJ whole genome shotgun (WGS) entry which is preliminary data.</text>
</comment>
<accession>A0ABR4KYW7</accession>
<sequence>MQVVDADQFTDSTDEDYDENPQIVALEKWLRDLGEARVVASRAAPGELRGLSNRLDKVGSSIFQGKASAKNVRWSLVAHLVKRRGRDESDAESITSETQEAYTANLTSEIEWFSVPKLKHIPATESSLRLRRVHYAIEIPSEPAERIVKTDIEAVEFTAENEAGVNSVGGTRNELPERILFNSLRLRRFIDYEYCNGGQPWSASGPFTILRPYKGFVYLQDKIRSRISDFERAREALLIATEDEYTENYKNSPLEDTAAMGHQRESTMSLGQLTGWILDFRCLQKFLDEYLEPHRIRLANCPDSVLFSDLWFLFPVGCLVYVRDHHLPQKVWKVIQRTGGRRYAVRPESIPHGDYKNTFTDFVIDCFHLDYNGTQYVPTFSQFRISSFYGLQPTGMLPVMPLKAAEREKLVDRAELLERAQVFKECTRVCHRHYSGRSMDRAPSGQRLCDLDNGSIKNVSMYSERIDSEVMVDFERALQELPTWRPGGDDFETFEMDRHERGDSVDRDEEWDKRFTQDFLEGEIPRSWKQWDKDGSEPTLEDDLLLLPDRVFAFVLRSRNWACLQLGKGPTGKEQLTRLQPRPEPWNNLELPEGHKEIVQSLVTSHFSNNKDRQVHFDLGVIILLHGVPGVGKSSTAECVAESYARPLLPITCGDLGLSPSEVEEKLQQIFRLAQAWNCVMLLDEADIFLAQRTATDTERNALVSVFLRVLEYYEGILFLTTNRVGVFDEAFKSRIHMSLYYPPLTLEQTLKIWNTHITRATQSPQIEADAMSLITCANEIFHRQLDPKFGPVWNGRQIRNAFQSAVSLAGFHTAEGEPINLQRKYFEHVFRVSDHFSNYVWSVNQRHSDAQLNMMRMVRSDDWAAPAGEGSMHTNPASFPYQQRGHQPMAEQTRLSAFPQSTYGQTIPRALTPIGGAPLSQQLIPQHPLPNHMLGTQQMGQPPWNTATQAQPQAQAQVQAQAQMQAQMQAQVQVPASQSQTAPFGSAAAGSGGAWNEAGAGAGEGLQQGQGQLFQPNSAVRPPAAQYTHQDMLPSLSTGMGPGPGPLLGLGQRAAQKPPGLG</sequence>
<dbReference type="GeneID" id="98159746"/>
<evidence type="ECO:0000313" key="4">
    <source>
        <dbReference type="Proteomes" id="UP001610444"/>
    </source>
</evidence>
<gene>
    <name evidence="3" type="ORF">BJX68DRAFT_263026</name>
</gene>
<protein>
    <recommendedName>
        <fullName evidence="2">AAA+ ATPase domain-containing protein</fullName>
    </recommendedName>
</protein>
<dbReference type="Pfam" id="PF22942">
    <property type="entry name" value="DUF7025"/>
    <property type="match status" value="1"/>
</dbReference>
<evidence type="ECO:0000256" key="1">
    <source>
        <dbReference type="SAM" id="MobiDB-lite"/>
    </source>
</evidence>
<dbReference type="SUPFAM" id="SSF52540">
    <property type="entry name" value="P-loop containing nucleoside triphosphate hydrolases"/>
    <property type="match status" value="1"/>
</dbReference>
<dbReference type="InterPro" id="IPR027417">
    <property type="entry name" value="P-loop_NTPase"/>
</dbReference>
<evidence type="ECO:0000313" key="3">
    <source>
        <dbReference type="EMBL" id="KAL2857460.1"/>
    </source>
</evidence>
<dbReference type="Proteomes" id="UP001610444">
    <property type="component" value="Unassembled WGS sequence"/>
</dbReference>
<dbReference type="Pfam" id="PF00004">
    <property type="entry name" value="AAA"/>
    <property type="match status" value="1"/>
</dbReference>
<dbReference type="RefSeq" id="XP_070902991.1">
    <property type="nucleotide sequence ID" value="XM_071044582.1"/>
</dbReference>
<dbReference type="InterPro" id="IPR056599">
    <property type="entry name" value="AAA_lid_fung"/>
</dbReference>
<dbReference type="PANTHER" id="PTHR46411">
    <property type="entry name" value="FAMILY ATPASE, PUTATIVE-RELATED"/>
    <property type="match status" value="1"/>
</dbReference>
<dbReference type="PANTHER" id="PTHR46411:SF2">
    <property type="entry name" value="AAA+ ATPASE DOMAIN-CONTAINING PROTEIN"/>
    <property type="match status" value="1"/>
</dbReference>
<dbReference type="Gene3D" id="3.40.50.300">
    <property type="entry name" value="P-loop containing nucleotide triphosphate hydrolases"/>
    <property type="match status" value="1"/>
</dbReference>
<dbReference type="InterPro" id="IPR003959">
    <property type="entry name" value="ATPase_AAA_core"/>
</dbReference>
<feature type="region of interest" description="Disordered" evidence="1">
    <location>
        <begin position="982"/>
        <end position="1063"/>
    </location>
</feature>
<dbReference type="InterPro" id="IPR054289">
    <property type="entry name" value="DUF7025"/>
</dbReference>
<proteinExistence type="predicted"/>
<dbReference type="Pfam" id="PF23232">
    <property type="entry name" value="AAA_lid_13"/>
    <property type="match status" value="1"/>
</dbReference>
<dbReference type="EMBL" id="JBFXLR010000006">
    <property type="protein sequence ID" value="KAL2857460.1"/>
    <property type="molecule type" value="Genomic_DNA"/>
</dbReference>
<organism evidence="3 4">
    <name type="scientific">Aspergillus pseudodeflectus</name>
    <dbReference type="NCBI Taxonomy" id="176178"/>
    <lineage>
        <taxon>Eukaryota</taxon>
        <taxon>Fungi</taxon>
        <taxon>Dikarya</taxon>
        <taxon>Ascomycota</taxon>
        <taxon>Pezizomycotina</taxon>
        <taxon>Eurotiomycetes</taxon>
        <taxon>Eurotiomycetidae</taxon>
        <taxon>Eurotiales</taxon>
        <taxon>Aspergillaceae</taxon>
        <taxon>Aspergillus</taxon>
        <taxon>Aspergillus subgen. Nidulantes</taxon>
    </lineage>
</organism>
<dbReference type="SMART" id="SM00382">
    <property type="entry name" value="AAA"/>
    <property type="match status" value="1"/>
</dbReference>
<reference evidence="3 4" key="1">
    <citation type="submission" date="2024-07" db="EMBL/GenBank/DDBJ databases">
        <title>Section-level genome sequencing and comparative genomics of Aspergillus sections Usti and Cavernicolus.</title>
        <authorList>
            <consortium name="Lawrence Berkeley National Laboratory"/>
            <person name="Nybo J.L."/>
            <person name="Vesth T.C."/>
            <person name="Theobald S."/>
            <person name="Frisvad J.C."/>
            <person name="Larsen T.O."/>
            <person name="Kjaerboelling I."/>
            <person name="Rothschild-Mancinelli K."/>
            <person name="Lyhne E.K."/>
            <person name="Kogle M.E."/>
            <person name="Barry K."/>
            <person name="Clum A."/>
            <person name="Na H."/>
            <person name="Ledsgaard L."/>
            <person name="Lin J."/>
            <person name="Lipzen A."/>
            <person name="Kuo A."/>
            <person name="Riley R."/>
            <person name="Mondo S."/>
            <person name="LaButti K."/>
            <person name="Haridas S."/>
            <person name="Pangalinan J."/>
            <person name="Salamov A.A."/>
            <person name="Simmons B.A."/>
            <person name="Magnuson J.K."/>
            <person name="Chen J."/>
            <person name="Drula E."/>
            <person name="Henrissat B."/>
            <person name="Wiebenga A."/>
            <person name="Lubbers R.J."/>
            <person name="Gomes A.C."/>
            <person name="Macurrencykelacurrency M.R."/>
            <person name="Stajich J."/>
            <person name="Grigoriev I.V."/>
            <person name="Mortensen U.H."/>
            <person name="De vries R.P."/>
            <person name="Baker S.E."/>
            <person name="Andersen M.R."/>
        </authorList>
    </citation>
    <scope>NUCLEOTIDE SEQUENCE [LARGE SCALE GENOMIC DNA]</scope>
    <source>
        <strain evidence="3 4">CBS 756.74</strain>
    </source>
</reference>
<name>A0ABR4KYW7_9EURO</name>
<feature type="compositionally biased region" description="Low complexity" evidence="1">
    <location>
        <begin position="982"/>
        <end position="1000"/>
    </location>
</feature>
<dbReference type="CDD" id="cd19481">
    <property type="entry name" value="RecA-like_protease"/>
    <property type="match status" value="1"/>
</dbReference>